<dbReference type="InterPro" id="IPR026971">
    <property type="entry name" value="CND1/NCAPD3"/>
</dbReference>
<dbReference type="GO" id="GO:0051301">
    <property type="term" value="P:cell division"/>
    <property type="evidence" value="ECO:0007669"/>
    <property type="project" value="UniProtKB-KW"/>
</dbReference>
<evidence type="ECO:0000256" key="1">
    <source>
        <dbReference type="ARBA" id="ARBA00004123"/>
    </source>
</evidence>
<keyword evidence="4" id="KW-0226">DNA condensation</keyword>
<evidence type="ECO:0000313" key="9">
    <source>
        <dbReference type="EMBL" id="KAJ1522161.1"/>
    </source>
</evidence>
<reference evidence="9" key="1">
    <citation type="submission" date="2022-12" db="EMBL/GenBank/DDBJ databases">
        <title>Chromosome-level genome assembly of the bean flower thrips Megalurothrips usitatus.</title>
        <authorList>
            <person name="Ma L."/>
            <person name="Liu Q."/>
            <person name="Li H."/>
            <person name="Cai W."/>
        </authorList>
    </citation>
    <scope>NUCLEOTIDE SEQUENCE</scope>
    <source>
        <strain evidence="9">Cailab_2022a</strain>
    </source>
</reference>
<evidence type="ECO:0000256" key="2">
    <source>
        <dbReference type="ARBA" id="ARBA00022618"/>
    </source>
</evidence>
<feature type="region of interest" description="Disordered" evidence="7">
    <location>
        <begin position="1183"/>
        <end position="1205"/>
    </location>
</feature>
<dbReference type="GO" id="GO:0000779">
    <property type="term" value="C:condensed chromosome, centromeric region"/>
    <property type="evidence" value="ECO:0007669"/>
    <property type="project" value="TreeGrafter"/>
</dbReference>
<accession>A0AAV7X917</accession>
<dbReference type="SUPFAM" id="SSF48371">
    <property type="entry name" value="ARM repeat"/>
    <property type="match status" value="1"/>
</dbReference>
<evidence type="ECO:0000256" key="4">
    <source>
        <dbReference type="ARBA" id="ARBA00023067"/>
    </source>
</evidence>
<evidence type="ECO:0000256" key="5">
    <source>
        <dbReference type="ARBA" id="ARBA00023242"/>
    </source>
</evidence>
<dbReference type="InterPro" id="IPR016024">
    <property type="entry name" value="ARM-type_fold"/>
</dbReference>
<keyword evidence="6" id="KW-0131">Cell cycle</keyword>
<evidence type="ECO:0000256" key="6">
    <source>
        <dbReference type="ARBA" id="ARBA00023306"/>
    </source>
</evidence>
<feature type="domain" description="Condensin complex subunit 1 C-terminal" evidence="8">
    <location>
        <begin position="894"/>
        <end position="1046"/>
    </location>
</feature>
<keyword evidence="2" id="KW-0132">Cell division</keyword>
<dbReference type="GO" id="GO:0007076">
    <property type="term" value="P:mitotic chromosome condensation"/>
    <property type="evidence" value="ECO:0007669"/>
    <property type="project" value="InterPro"/>
</dbReference>
<dbReference type="InterPro" id="IPR032682">
    <property type="entry name" value="Cnd1_C"/>
</dbReference>
<dbReference type="GO" id="GO:0010032">
    <property type="term" value="P:meiotic chromosome condensation"/>
    <property type="evidence" value="ECO:0007669"/>
    <property type="project" value="TreeGrafter"/>
</dbReference>
<dbReference type="Pfam" id="PF12717">
    <property type="entry name" value="Cnd1"/>
    <property type="match status" value="1"/>
</dbReference>
<comment type="caution">
    <text evidence="9">The sequence shown here is derived from an EMBL/GenBank/DDBJ whole genome shotgun (WGS) entry which is preliminary data.</text>
</comment>
<evidence type="ECO:0000256" key="3">
    <source>
        <dbReference type="ARBA" id="ARBA00022776"/>
    </source>
</evidence>
<dbReference type="GO" id="GO:0000796">
    <property type="term" value="C:condensin complex"/>
    <property type="evidence" value="ECO:0007669"/>
    <property type="project" value="TreeGrafter"/>
</dbReference>
<dbReference type="InterPro" id="IPR011989">
    <property type="entry name" value="ARM-like"/>
</dbReference>
<dbReference type="AlphaFoldDB" id="A0AAV7X917"/>
<comment type="subcellular location">
    <subcellularLocation>
        <location evidence="1">Nucleus</location>
    </subcellularLocation>
</comment>
<keyword evidence="5" id="KW-0539">Nucleus</keyword>
<dbReference type="Proteomes" id="UP001075354">
    <property type="component" value="Chromosome 12"/>
</dbReference>
<dbReference type="EMBL" id="JAPTSV010000012">
    <property type="protein sequence ID" value="KAJ1522161.1"/>
    <property type="molecule type" value="Genomic_DNA"/>
</dbReference>
<name>A0AAV7X917_9NEOP</name>
<proteinExistence type="predicted"/>
<dbReference type="GO" id="GO:0042393">
    <property type="term" value="F:histone binding"/>
    <property type="evidence" value="ECO:0007669"/>
    <property type="project" value="TreeGrafter"/>
</dbReference>
<sequence length="1205" mass="137137">MEDLDLDIGSLGLQILPDSLVHAAWKEGYFDDTDLPADLEVPLQNVNIPSILFNLSDRVFKRLQSGEITGWSDLVEEGFEFKRFLFFIHCLLCKAVSAVQVEECRINGIYAARLYFSFLAIPQRGPFLIYQPNLYMKALKTLQFRCLLSTPVVQASPRKRSSRQSYDGIPISHQDLLPRQEMEALRRLSHEAEQDLIKCLHISDLGREENALLMTVDAFSKIAMQQEVQDTSILSHGFTEHSIYNPRRLSLNSFCGLTALCTDKHGEIPETVRIIMKFVFEAMMMGFKSDSKLLSPSHVTNIRDIFIQFTCWICKSVGDTAQGGVCILIQHLCLSAPDRADSRTKLVGSVANLISMLPLPFFKKACSTVIVLTCHEKASVRLFSIEVLGRISILLKVLNNINDRPDETDYNPHKLVFAAVLARIQDSSALVRSRAMSCLVLYMKESDKGAASMHLMNEIFIHPYISCDPRRAPKTNFINFNEVAKTLQNGDCMTVAKIPLPCAQTIVDELCEFCDDDKVYVRRSALQLLLRILYINEKFMTKDLLVELGSHCGDEAILVRKMMVQEFTSLLLVYPTHQSLIRQWTMDVVPLIFDSEVSVVENVLETFRKTILDNMVMEIRRPQHHLPWLLMSQISNLQLNAAFIKACSLWQKETLRSYNLFPILKSHIGIDKPYNDSAWVTLMCLAEFIPIKEPHFVLDFYHDKIRGVSNVHPYISQLVMEGLWLIWKQLPASDKGALALEMNVDLMSFRVPVPLISRVVDIRYGLHVGSNEGFDVNNPPDWAILLIKKCEENIFATLSSDLKNVQEGEAMKRFVITLANICLYYPRVVESRTLDQLMLMLFTPSEEEPGQCTKELKAALIVALGKFGLQNEPLAKKLIVELGTLLPTTVESDVKNNMIICLSDLCVRYTSLGDELLPDICICLKDSLLPVRQNTLKLLVQLIQEDYIKLRKNLIFHLLSMLNDTDYTIVNMTRVFFIATVLRKKSNCFTTSFVASVLHYNSHSHHSSDFTLTPQERKVFDLSGPQNRDKRHTIYRFMVSQSDNDRLCIMGYLCDMCNDVMVGKIKLEGTGEEILRDCLFVLEYSDFHISDSKDGDEDEDNLGGEEEELMNQAHKKISSEVVKQFMKDTVIPVLTKLKKKLGTLNSPLAARVLNIMKNIISNHKVPMEDIRDPQLVRELRRHNIGDPNSLSDGDSHENDHSDDEQ</sequence>
<gene>
    <name evidence="9" type="ORF">ONE63_002472</name>
</gene>
<dbReference type="Gene3D" id="1.25.10.10">
    <property type="entry name" value="Leucine-rich Repeat Variant"/>
    <property type="match status" value="1"/>
</dbReference>
<dbReference type="PANTHER" id="PTHR14222">
    <property type="entry name" value="CONDENSIN"/>
    <property type="match status" value="1"/>
</dbReference>
<evidence type="ECO:0000313" key="10">
    <source>
        <dbReference type="Proteomes" id="UP001075354"/>
    </source>
</evidence>
<keyword evidence="3" id="KW-0498">Mitosis</keyword>
<keyword evidence="10" id="KW-1185">Reference proteome</keyword>
<protein>
    <recommendedName>
        <fullName evidence="8">Condensin complex subunit 1 C-terminal domain-containing protein</fullName>
    </recommendedName>
</protein>
<dbReference type="GO" id="GO:0005634">
    <property type="term" value="C:nucleus"/>
    <property type="evidence" value="ECO:0007669"/>
    <property type="project" value="UniProtKB-SubCell"/>
</dbReference>
<dbReference type="PANTHER" id="PTHR14222:SF1">
    <property type="entry name" value="CONDENSIN-2 COMPLEX SUBUNIT D3"/>
    <property type="match status" value="1"/>
</dbReference>
<evidence type="ECO:0000256" key="7">
    <source>
        <dbReference type="SAM" id="MobiDB-lite"/>
    </source>
</evidence>
<organism evidence="9 10">
    <name type="scientific">Megalurothrips usitatus</name>
    <name type="common">bean blossom thrips</name>
    <dbReference type="NCBI Taxonomy" id="439358"/>
    <lineage>
        <taxon>Eukaryota</taxon>
        <taxon>Metazoa</taxon>
        <taxon>Ecdysozoa</taxon>
        <taxon>Arthropoda</taxon>
        <taxon>Hexapoda</taxon>
        <taxon>Insecta</taxon>
        <taxon>Pterygota</taxon>
        <taxon>Neoptera</taxon>
        <taxon>Paraneoptera</taxon>
        <taxon>Thysanoptera</taxon>
        <taxon>Terebrantia</taxon>
        <taxon>Thripoidea</taxon>
        <taxon>Thripidae</taxon>
        <taxon>Megalurothrips</taxon>
    </lineage>
</organism>
<evidence type="ECO:0000259" key="8">
    <source>
        <dbReference type="Pfam" id="PF12717"/>
    </source>
</evidence>